<dbReference type="EMBL" id="BQNB010009499">
    <property type="protein sequence ID" value="GJS64376.1"/>
    <property type="molecule type" value="Genomic_DNA"/>
</dbReference>
<accession>A0ABQ4XGG6</accession>
<name>A0ABQ4XGG6_9ASTR</name>
<keyword evidence="3" id="KW-1185">Reference proteome</keyword>
<feature type="region of interest" description="Disordered" evidence="1">
    <location>
        <begin position="66"/>
        <end position="102"/>
    </location>
</feature>
<dbReference type="Proteomes" id="UP001151760">
    <property type="component" value="Unassembled WGS sequence"/>
</dbReference>
<reference evidence="2" key="1">
    <citation type="journal article" date="2022" name="Int. J. Mol. Sci.">
        <title>Draft Genome of Tanacetum Coccineum: Genomic Comparison of Closely Related Tanacetum-Family Plants.</title>
        <authorList>
            <person name="Yamashiro T."/>
            <person name="Shiraishi A."/>
            <person name="Nakayama K."/>
            <person name="Satake H."/>
        </authorList>
    </citation>
    <scope>NUCLEOTIDE SEQUENCE</scope>
</reference>
<protein>
    <recommendedName>
        <fullName evidence="4">Translocon at the inner envelope membrane of chloroplasts 214</fullName>
    </recommendedName>
</protein>
<evidence type="ECO:0000313" key="3">
    <source>
        <dbReference type="Proteomes" id="UP001151760"/>
    </source>
</evidence>
<proteinExistence type="predicted"/>
<reference evidence="2" key="2">
    <citation type="submission" date="2022-01" db="EMBL/GenBank/DDBJ databases">
        <authorList>
            <person name="Yamashiro T."/>
            <person name="Shiraishi A."/>
            <person name="Satake H."/>
            <person name="Nakayama K."/>
        </authorList>
    </citation>
    <scope>NUCLEOTIDE SEQUENCE</scope>
</reference>
<evidence type="ECO:0008006" key="4">
    <source>
        <dbReference type="Google" id="ProtNLM"/>
    </source>
</evidence>
<evidence type="ECO:0000256" key="1">
    <source>
        <dbReference type="SAM" id="MobiDB-lite"/>
    </source>
</evidence>
<organism evidence="2 3">
    <name type="scientific">Tanacetum coccineum</name>
    <dbReference type="NCBI Taxonomy" id="301880"/>
    <lineage>
        <taxon>Eukaryota</taxon>
        <taxon>Viridiplantae</taxon>
        <taxon>Streptophyta</taxon>
        <taxon>Embryophyta</taxon>
        <taxon>Tracheophyta</taxon>
        <taxon>Spermatophyta</taxon>
        <taxon>Magnoliopsida</taxon>
        <taxon>eudicotyledons</taxon>
        <taxon>Gunneridae</taxon>
        <taxon>Pentapetalae</taxon>
        <taxon>asterids</taxon>
        <taxon>campanulids</taxon>
        <taxon>Asterales</taxon>
        <taxon>Asteraceae</taxon>
        <taxon>Asteroideae</taxon>
        <taxon>Anthemideae</taxon>
        <taxon>Anthemidinae</taxon>
        <taxon>Tanacetum</taxon>
    </lineage>
</organism>
<comment type="caution">
    <text evidence="2">The sequence shown here is derived from an EMBL/GenBank/DDBJ whole genome shotgun (WGS) entry which is preliminary data.</text>
</comment>
<gene>
    <name evidence="2" type="ORF">Tco_0678940</name>
</gene>
<sequence>MVRSNIGGEYVFLFLNLCAKLRIRHKFITLDTPTRELLKEKKSVLENMVNAMFLRIGRSSRIDDEVVQDKRQRDDNNLQDVRQDQSKEEEVEPRSCKRLRTE</sequence>
<evidence type="ECO:0000313" key="2">
    <source>
        <dbReference type="EMBL" id="GJS64376.1"/>
    </source>
</evidence>